<dbReference type="Gene3D" id="3.10.280.10">
    <property type="entry name" value="Mitochondrial glycoprotein"/>
    <property type="match status" value="1"/>
</dbReference>
<reference evidence="2 3" key="1">
    <citation type="submission" date="2019-10" db="EMBL/GenBank/DDBJ databases">
        <authorList>
            <person name="Palmer J.M."/>
        </authorList>
    </citation>
    <scope>NUCLEOTIDE SEQUENCE [LARGE SCALE GENOMIC DNA]</scope>
    <source>
        <strain evidence="2 3">TWF696</strain>
    </source>
</reference>
<dbReference type="SUPFAM" id="SSF54529">
    <property type="entry name" value="Mitochondrial glycoprotein MAM33-like"/>
    <property type="match status" value="1"/>
</dbReference>
<dbReference type="Proteomes" id="UP001375240">
    <property type="component" value="Unassembled WGS sequence"/>
</dbReference>
<accession>A0AAV9UXG5</accession>
<comment type="caution">
    <text evidence="2">The sequence shown here is derived from an EMBL/GenBank/DDBJ whole genome shotgun (WGS) entry which is preliminary data.</text>
</comment>
<dbReference type="GO" id="GO:0005759">
    <property type="term" value="C:mitochondrial matrix"/>
    <property type="evidence" value="ECO:0007669"/>
    <property type="project" value="InterPro"/>
</dbReference>
<dbReference type="PANTHER" id="PTHR10826">
    <property type="entry name" value="COMPLEMENT COMPONENT 1"/>
    <property type="match status" value="1"/>
</dbReference>
<gene>
    <name evidence="2" type="ORF">TWF696_007092</name>
</gene>
<dbReference type="InterPro" id="IPR003428">
    <property type="entry name" value="MAM33"/>
</dbReference>
<feature type="region of interest" description="Disordered" evidence="1">
    <location>
        <begin position="151"/>
        <end position="194"/>
    </location>
</feature>
<organism evidence="2 3">
    <name type="scientific">Orbilia brochopaga</name>
    <dbReference type="NCBI Taxonomy" id="3140254"/>
    <lineage>
        <taxon>Eukaryota</taxon>
        <taxon>Fungi</taxon>
        <taxon>Dikarya</taxon>
        <taxon>Ascomycota</taxon>
        <taxon>Pezizomycotina</taxon>
        <taxon>Orbiliomycetes</taxon>
        <taxon>Orbiliales</taxon>
        <taxon>Orbiliaceae</taxon>
        <taxon>Orbilia</taxon>
    </lineage>
</organism>
<dbReference type="AlphaFoldDB" id="A0AAV9UXG5"/>
<name>A0AAV9UXG5_9PEZI</name>
<evidence type="ECO:0000256" key="1">
    <source>
        <dbReference type="SAM" id="MobiDB-lite"/>
    </source>
</evidence>
<dbReference type="Pfam" id="PF02330">
    <property type="entry name" value="MAM33"/>
    <property type="match status" value="1"/>
</dbReference>
<protein>
    <submittedName>
        <fullName evidence="2">Uncharacterized protein</fullName>
    </submittedName>
</protein>
<keyword evidence="3" id="KW-1185">Reference proteome</keyword>
<evidence type="ECO:0000313" key="2">
    <source>
        <dbReference type="EMBL" id="KAK6347001.1"/>
    </source>
</evidence>
<dbReference type="EMBL" id="JAVHNQ010000005">
    <property type="protein sequence ID" value="KAK6347001.1"/>
    <property type="molecule type" value="Genomic_DNA"/>
</dbReference>
<dbReference type="PANTHER" id="PTHR10826:SF1">
    <property type="entry name" value="COMPLEMENT COMPONENT 1 Q SUBCOMPONENT-BINDING PROTEIN, MITOCHONDRIAL"/>
    <property type="match status" value="1"/>
</dbReference>
<feature type="compositionally biased region" description="Acidic residues" evidence="1">
    <location>
        <begin position="181"/>
        <end position="192"/>
    </location>
</feature>
<proteinExistence type="predicted"/>
<dbReference type="GO" id="GO:0042256">
    <property type="term" value="P:cytosolic ribosome assembly"/>
    <property type="evidence" value="ECO:0007669"/>
    <property type="project" value="TreeGrafter"/>
</dbReference>
<evidence type="ECO:0000313" key="3">
    <source>
        <dbReference type="Proteomes" id="UP001375240"/>
    </source>
</evidence>
<dbReference type="InterPro" id="IPR036561">
    <property type="entry name" value="MAM33_sf"/>
</dbReference>
<sequence>MMARPYIALGRAAVRSQLLRRSTAVFSQPVRGLSLRSSSKAHMAPPMTTISRHVRAFSSSLPYARPSGTVDEELHAKLEQEIAVEVDLGEHDEMPESLKEFLENSQFKLNDKPGMEEVELVRRFGDETIRVIFSIADLNAVDEKLDDPSLYEQEDISGSPEEIEASQKRASGTESRSAVAPEEDEQEYDEASEPAYPARLNITIEKSASGALQVEAIAQDGMIIVENVHYHPSVELATAQTAEADWERRGRYVGPPFGNLDEDLQVLLERYLDERGINAALSLFVPDYIDFKEQKEYVSWLKNVKSFVQA</sequence>